<name>T1B7K4_9ZZZZ</name>
<protein>
    <submittedName>
        <fullName evidence="1">DGQHR domain protein</fullName>
    </submittedName>
</protein>
<comment type="caution">
    <text evidence="1">The sequence shown here is derived from an EMBL/GenBank/DDBJ whole genome shotgun (WGS) entry which is preliminary data.</text>
</comment>
<accession>T1B7K4</accession>
<feature type="non-terminal residue" evidence="1">
    <location>
        <position position="1"/>
    </location>
</feature>
<proteinExistence type="predicted"/>
<reference evidence="1" key="2">
    <citation type="journal article" date="2014" name="ISME J.">
        <title>Microbial stratification in low pH oxic and suboxic macroscopic growths along an acid mine drainage.</title>
        <authorList>
            <person name="Mendez-Garcia C."/>
            <person name="Mesa V."/>
            <person name="Sprenger R.R."/>
            <person name="Richter M."/>
            <person name="Diez M.S."/>
            <person name="Solano J."/>
            <person name="Bargiela R."/>
            <person name="Golyshina O.V."/>
            <person name="Manteca A."/>
            <person name="Ramos J.L."/>
            <person name="Gallego J.R."/>
            <person name="Llorente I."/>
            <person name="Martins Dos Santos V.A."/>
            <person name="Jensen O.N."/>
            <person name="Pelaez A.I."/>
            <person name="Sanchez J."/>
            <person name="Ferrer M."/>
        </authorList>
    </citation>
    <scope>NUCLEOTIDE SEQUENCE</scope>
</reference>
<dbReference type="EMBL" id="AUZZ01005603">
    <property type="protein sequence ID" value="EQD48974.1"/>
    <property type="molecule type" value="Genomic_DNA"/>
</dbReference>
<sequence length="198" mass="22100">VTIYENLSRAEETRLFIDINTKQVGVPAALLLDIKQLAQIETERDSILRDLFDGIRRNTKLNFSGLMSPSKSVTGKVSRVTFNRAVGQALDSSVLQGLDNKKRITLLSNYLEAFERVLDDQKLLSRSAFLEAIFDVFEQAIRQSLLSYKNAKTDSIEKVIRPIAKYSYADSSLRSVGQVKKAVRSALAGSIAINIDML</sequence>
<dbReference type="AlphaFoldDB" id="T1B7K4"/>
<gene>
    <name evidence="1" type="ORF">B2A_07796</name>
</gene>
<reference evidence="1" key="1">
    <citation type="submission" date="2013-08" db="EMBL/GenBank/DDBJ databases">
        <authorList>
            <person name="Mendez C."/>
            <person name="Richter M."/>
            <person name="Ferrer M."/>
            <person name="Sanchez J."/>
        </authorList>
    </citation>
    <scope>NUCLEOTIDE SEQUENCE</scope>
</reference>
<organism evidence="1">
    <name type="scientific">mine drainage metagenome</name>
    <dbReference type="NCBI Taxonomy" id="410659"/>
    <lineage>
        <taxon>unclassified sequences</taxon>
        <taxon>metagenomes</taxon>
        <taxon>ecological metagenomes</taxon>
    </lineage>
</organism>
<evidence type="ECO:0000313" key="1">
    <source>
        <dbReference type="EMBL" id="EQD48974.1"/>
    </source>
</evidence>